<evidence type="ECO:0000256" key="4">
    <source>
        <dbReference type="ARBA" id="ARBA00022989"/>
    </source>
</evidence>
<dbReference type="InterPro" id="IPR029151">
    <property type="entry name" value="Sensor-like_sf"/>
</dbReference>
<evidence type="ECO:0000313" key="8">
    <source>
        <dbReference type="EMBL" id="QJD82585.1"/>
    </source>
</evidence>
<dbReference type="InterPro" id="IPR050469">
    <property type="entry name" value="Diguanylate_Cyclase"/>
</dbReference>
<feature type="transmembrane region" description="Helical" evidence="6">
    <location>
        <begin position="12"/>
        <end position="33"/>
    </location>
</feature>
<dbReference type="CDD" id="cd18773">
    <property type="entry name" value="PDC1_HK_sensor"/>
    <property type="match status" value="1"/>
</dbReference>
<dbReference type="GO" id="GO:0043709">
    <property type="term" value="P:cell adhesion involved in single-species biofilm formation"/>
    <property type="evidence" value="ECO:0007669"/>
    <property type="project" value="TreeGrafter"/>
</dbReference>
<dbReference type="InterPro" id="IPR043128">
    <property type="entry name" value="Rev_trsase/Diguanyl_cyclase"/>
</dbReference>
<dbReference type="CDD" id="cd12912">
    <property type="entry name" value="PDC2_MCP_like"/>
    <property type="match status" value="1"/>
</dbReference>
<accession>A0A7Z2VGM1</accession>
<dbReference type="FunFam" id="3.30.70.270:FF:000001">
    <property type="entry name" value="Diguanylate cyclase domain protein"/>
    <property type="match status" value="1"/>
</dbReference>
<keyword evidence="9" id="KW-1185">Reference proteome</keyword>
<dbReference type="PANTHER" id="PTHR45138">
    <property type="entry name" value="REGULATORY COMPONENTS OF SENSORY TRANSDUCTION SYSTEM"/>
    <property type="match status" value="1"/>
</dbReference>
<dbReference type="NCBIfam" id="TIGR00254">
    <property type="entry name" value="GGDEF"/>
    <property type="match status" value="1"/>
</dbReference>
<dbReference type="GO" id="GO:0005886">
    <property type="term" value="C:plasma membrane"/>
    <property type="evidence" value="ECO:0007669"/>
    <property type="project" value="UniProtKB-SubCell"/>
</dbReference>
<dbReference type="GO" id="GO:1902201">
    <property type="term" value="P:negative regulation of bacterial-type flagellum-dependent cell motility"/>
    <property type="evidence" value="ECO:0007669"/>
    <property type="project" value="TreeGrafter"/>
</dbReference>
<evidence type="ECO:0000256" key="6">
    <source>
        <dbReference type="SAM" id="Phobius"/>
    </source>
</evidence>
<dbReference type="SMART" id="SM00267">
    <property type="entry name" value="GGDEF"/>
    <property type="match status" value="1"/>
</dbReference>
<dbReference type="Pfam" id="PF00990">
    <property type="entry name" value="GGDEF"/>
    <property type="match status" value="1"/>
</dbReference>
<organism evidence="8 9">
    <name type="scientific">Cohnella herbarum</name>
    <dbReference type="NCBI Taxonomy" id="2728023"/>
    <lineage>
        <taxon>Bacteria</taxon>
        <taxon>Bacillati</taxon>
        <taxon>Bacillota</taxon>
        <taxon>Bacilli</taxon>
        <taxon>Bacillales</taxon>
        <taxon>Paenibacillaceae</taxon>
        <taxon>Cohnella</taxon>
    </lineage>
</organism>
<dbReference type="Gene3D" id="3.30.70.270">
    <property type="match status" value="1"/>
</dbReference>
<dbReference type="SUPFAM" id="SSF103190">
    <property type="entry name" value="Sensory domain-like"/>
    <property type="match status" value="2"/>
</dbReference>
<dbReference type="PANTHER" id="PTHR45138:SF9">
    <property type="entry name" value="DIGUANYLATE CYCLASE DGCM-RELATED"/>
    <property type="match status" value="1"/>
</dbReference>
<comment type="subcellular location">
    <subcellularLocation>
        <location evidence="1">Cell membrane</location>
        <topology evidence="1">Multi-pass membrane protein</topology>
    </subcellularLocation>
</comment>
<evidence type="ECO:0000256" key="1">
    <source>
        <dbReference type="ARBA" id="ARBA00004651"/>
    </source>
</evidence>
<evidence type="ECO:0000259" key="7">
    <source>
        <dbReference type="PROSITE" id="PS50887"/>
    </source>
</evidence>
<dbReference type="InterPro" id="IPR000160">
    <property type="entry name" value="GGDEF_dom"/>
</dbReference>
<dbReference type="RefSeq" id="WP_169278883.1">
    <property type="nucleotide sequence ID" value="NZ_CP051680.1"/>
</dbReference>
<proteinExistence type="predicted"/>
<dbReference type="PROSITE" id="PS50887">
    <property type="entry name" value="GGDEF"/>
    <property type="match status" value="1"/>
</dbReference>
<name>A0A7Z2VGM1_9BACL</name>
<dbReference type="EMBL" id="CP051680">
    <property type="protein sequence ID" value="QJD82585.1"/>
    <property type="molecule type" value="Genomic_DNA"/>
</dbReference>
<evidence type="ECO:0000256" key="2">
    <source>
        <dbReference type="ARBA" id="ARBA00022475"/>
    </source>
</evidence>
<dbReference type="KEGG" id="cheb:HH215_04850"/>
<dbReference type="CDD" id="cd01949">
    <property type="entry name" value="GGDEF"/>
    <property type="match status" value="1"/>
</dbReference>
<dbReference type="Pfam" id="PF02743">
    <property type="entry name" value="dCache_1"/>
    <property type="match status" value="1"/>
</dbReference>
<feature type="transmembrane region" description="Helical" evidence="6">
    <location>
        <begin position="284"/>
        <end position="303"/>
    </location>
</feature>
<dbReference type="GO" id="GO:0052621">
    <property type="term" value="F:diguanylate cyclase activity"/>
    <property type="evidence" value="ECO:0007669"/>
    <property type="project" value="TreeGrafter"/>
</dbReference>
<keyword evidence="2" id="KW-1003">Cell membrane</keyword>
<evidence type="ECO:0000256" key="5">
    <source>
        <dbReference type="ARBA" id="ARBA00023136"/>
    </source>
</evidence>
<evidence type="ECO:0000313" key="9">
    <source>
        <dbReference type="Proteomes" id="UP000502248"/>
    </source>
</evidence>
<dbReference type="AlphaFoldDB" id="A0A7Z2VGM1"/>
<sequence length="531" mass="59076">MRAKKGLTLRSTVNTIVLIAVLATVVISTVIAYRSEKQSLTRTTFQLNHVYTEKISDTVNNLFVNMKQSLQVTGEYLSKDLTREDLHEQLERFQRGNPSFNAVFIVDSNGHIVEGSNVEPSARGTKVNSVGTLQAIKEQRPLISEPYLSGTNKLIVMISQPIKDANGQYAGYIGGSIRLHETNIFQTILGTAPSQDNGTYAYVVSSSGRLLYHPDPNRIGELVVGNEVINDLMAGNGGTKRIINTKGNDMLASYSYIQEAGWGIVSQTPTDVVLNSTRKLVMKIVLYMLPALLIFMAVIYWIVGKVAAPFSKLAQFATLLSPTQSSSDELPKINAWNYEANVLHKALARAIRHFRYQFESLSIEAQTDPLTGLFNRRTMDHFVQNWIAQKASFSMLVMDLDNFKQVNDTYGHDKGDDVLKYLASSLQRLFGENHVCCRFGGEEFVVLVLDEDFNKAIEDAELIRKFMAETKSPTGSAVTLSIGVSHYPGFAHNADQLFRLADEAMYRAKRSGRNRVELEQGAGFDSTEKTS</sequence>
<keyword evidence="4 6" id="KW-1133">Transmembrane helix</keyword>
<dbReference type="SUPFAM" id="SSF55073">
    <property type="entry name" value="Nucleotide cyclase"/>
    <property type="match status" value="1"/>
</dbReference>
<gene>
    <name evidence="8" type="ORF">HH215_04850</name>
</gene>
<evidence type="ECO:0000256" key="3">
    <source>
        <dbReference type="ARBA" id="ARBA00022692"/>
    </source>
</evidence>
<dbReference type="Proteomes" id="UP000502248">
    <property type="component" value="Chromosome"/>
</dbReference>
<dbReference type="InterPro" id="IPR033479">
    <property type="entry name" value="dCache_1"/>
</dbReference>
<dbReference type="Gene3D" id="3.30.450.20">
    <property type="entry name" value="PAS domain"/>
    <property type="match status" value="1"/>
</dbReference>
<feature type="domain" description="GGDEF" evidence="7">
    <location>
        <begin position="391"/>
        <end position="521"/>
    </location>
</feature>
<dbReference type="InterPro" id="IPR029787">
    <property type="entry name" value="Nucleotide_cyclase"/>
</dbReference>
<reference evidence="8 9" key="1">
    <citation type="submission" date="2020-04" db="EMBL/GenBank/DDBJ databases">
        <title>Genome sequencing of novel species.</title>
        <authorList>
            <person name="Heo J."/>
            <person name="Kim S.-J."/>
            <person name="Kim J.-S."/>
            <person name="Hong S.-B."/>
            <person name="Kwon S.-W."/>
        </authorList>
    </citation>
    <scope>NUCLEOTIDE SEQUENCE [LARGE SCALE GENOMIC DNA]</scope>
    <source>
        <strain evidence="8 9">MFER-1</strain>
    </source>
</reference>
<keyword evidence="3 6" id="KW-0812">Transmembrane</keyword>
<protein>
    <submittedName>
        <fullName evidence="8">Diguanylate cyclase</fullName>
    </submittedName>
</protein>
<keyword evidence="5 6" id="KW-0472">Membrane</keyword>